<dbReference type="EMBL" id="AB061018">
    <property type="protein sequence ID" value="BAB47189.1"/>
    <property type="molecule type" value="Genomic_DNA"/>
</dbReference>
<organism evidence="1">
    <name type="scientific">Escherichia coli O157:H7</name>
    <dbReference type="NCBI Taxonomy" id="83334"/>
    <lineage>
        <taxon>Bacteria</taxon>
        <taxon>Pseudomonadati</taxon>
        <taxon>Pseudomonadota</taxon>
        <taxon>Gammaproteobacteria</taxon>
        <taxon>Enterobacterales</taxon>
        <taxon>Enterobacteriaceae</taxon>
        <taxon>Escherichia</taxon>
    </lineage>
</organism>
<name>Q93UU3_ECO57</name>
<accession>Q93UU3</accession>
<protein>
    <submittedName>
        <fullName evidence="1">Orf</fullName>
    </submittedName>
</protein>
<sequence length="28" mass="3165">MIVLGNTASPGTIPKRLEHLRGLWKWCS</sequence>
<proteinExistence type="predicted"/>
<dbReference type="AlphaFoldDB" id="Q93UU3"/>
<evidence type="ECO:0000313" key="1">
    <source>
        <dbReference type="EMBL" id="BAB47189.1"/>
    </source>
</evidence>
<reference evidence="1" key="1">
    <citation type="submission" date="2001-05" db="EMBL/GenBank/DDBJ databases">
        <title>PCR assay using primers amplify the DNA region specific to Escherichia coli O157:H7.</title>
        <authorList>
            <person name="Miyamoto T."/>
            <person name="Ichioka N."/>
            <person name="Sasaki C."/>
            <person name="Kobayashi H."/>
            <person name="Honjoh K."/>
            <person name="Iio M."/>
            <person name="Hatano S."/>
        </authorList>
    </citation>
    <scope>NUCLEOTIDE SEQUENCE</scope>
</reference>